<dbReference type="InterPro" id="IPR009078">
    <property type="entry name" value="Ferritin-like_SF"/>
</dbReference>
<proteinExistence type="inferred from homology"/>
<evidence type="ECO:0000256" key="4">
    <source>
        <dbReference type="ARBA" id="ARBA00022723"/>
    </source>
</evidence>
<comment type="cofactor">
    <cofactor evidence="1">
        <name>Fe cation</name>
        <dbReference type="ChEBI" id="CHEBI:24875"/>
    </cofactor>
</comment>
<dbReference type="GO" id="GO:0046872">
    <property type="term" value="F:metal ion binding"/>
    <property type="evidence" value="ECO:0007669"/>
    <property type="project" value="UniProtKB-KW"/>
</dbReference>
<dbReference type="CDD" id="cd01049">
    <property type="entry name" value="RNRR2"/>
    <property type="match status" value="1"/>
</dbReference>
<organism evidence="7 8">
    <name type="scientific">Synechococcus phage S-CBWM1</name>
    <dbReference type="NCBI Taxonomy" id="2053653"/>
    <lineage>
        <taxon>Viruses</taxon>
        <taxon>Duplodnaviria</taxon>
        <taxon>Heunggongvirae</taxon>
        <taxon>Uroviricota</taxon>
        <taxon>Caudoviricetes</taxon>
        <taxon>Aokuangvirus</taxon>
        <taxon>Aokuangvirus SCBWM1</taxon>
    </lineage>
</organism>
<evidence type="ECO:0000256" key="2">
    <source>
        <dbReference type="ARBA" id="ARBA00009303"/>
    </source>
</evidence>
<comment type="similarity">
    <text evidence="2">Belongs to the ribonucleoside diphosphate reductase small chain family.</text>
</comment>
<gene>
    <name evidence="7" type="ORF">SCBWM1_gp150</name>
</gene>
<dbReference type="Gene3D" id="1.10.620.20">
    <property type="entry name" value="Ribonucleotide Reductase, subunit A"/>
    <property type="match status" value="1"/>
</dbReference>
<dbReference type="EMBL" id="MG450654">
    <property type="protein sequence ID" value="ATW62834.1"/>
    <property type="molecule type" value="Genomic_DNA"/>
</dbReference>
<evidence type="ECO:0000256" key="6">
    <source>
        <dbReference type="ARBA" id="ARBA00023004"/>
    </source>
</evidence>
<evidence type="ECO:0000256" key="1">
    <source>
        <dbReference type="ARBA" id="ARBA00001962"/>
    </source>
</evidence>
<dbReference type="InterPro" id="IPR033909">
    <property type="entry name" value="RNR_small"/>
</dbReference>
<dbReference type="Proteomes" id="UP000274731">
    <property type="component" value="Segment"/>
</dbReference>
<evidence type="ECO:0000313" key="7">
    <source>
        <dbReference type="EMBL" id="ATW62834.1"/>
    </source>
</evidence>
<protein>
    <recommendedName>
        <fullName evidence="3">ribonucleoside-diphosphate reductase</fullName>
        <ecNumber evidence="3">1.17.4.1</ecNumber>
    </recommendedName>
</protein>
<keyword evidence="4" id="KW-0479">Metal-binding</keyword>
<keyword evidence="5" id="KW-0560">Oxidoreductase</keyword>
<evidence type="ECO:0000256" key="3">
    <source>
        <dbReference type="ARBA" id="ARBA00012274"/>
    </source>
</evidence>
<dbReference type="Pfam" id="PF00268">
    <property type="entry name" value="Ribonuc_red_sm"/>
    <property type="match status" value="1"/>
</dbReference>
<sequence>MTVKSITKYREAYKVGNQFEYPEFFEIFKSCRRSIWSPEEVPFAGDMKNWESSTEDEREIIGGILKGFTQLECHVRDYWSRIPLLFPKHEIAAMCGEFCASESIHAWSYNFLSENLGLDEFEAFLGDPVAQQKLSYFLDERGIKESLAIFSGAAEGVSLFSSFAVLLSLNLEGRYKGLAQIISWSALDEGLHSTAGSMLFRELCKEDPLTDTERYNIIEGFREVIRNEFAFLDQTFSNRTLSGKYTKDDYKAFTLCRANNRLANLGINGFRFTYDQQAADRISGWFYPLVKGHTSTDFFSQSKDGGSYQAKPNRNYNALNVSAMDYSL</sequence>
<dbReference type="GO" id="GO:0009263">
    <property type="term" value="P:deoxyribonucleotide biosynthetic process"/>
    <property type="evidence" value="ECO:0007669"/>
    <property type="project" value="InterPro"/>
</dbReference>
<name>A0A3G1L3S1_9CAUD</name>
<dbReference type="SUPFAM" id="SSF47240">
    <property type="entry name" value="Ferritin-like"/>
    <property type="match status" value="1"/>
</dbReference>
<dbReference type="UniPathway" id="UPA00326"/>
<dbReference type="PANTHER" id="PTHR23409:SF18">
    <property type="entry name" value="RIBONUCLEOSIDE-DIPHOSPHATE REDUCTASE SUBUNIT M2"/>
    <property type="match status" value="1"/>
</dbReference>
<keyword evidence="8" id="KW-1185">Reference proteome</keyword>
<evidence type="ECO:0000313" key="8">
    <source>
        <dbReference type="Proteomes" id="UP000274731"/>
    </source>
</evidence>
<dbReference type="PANTHER" id="PTHR23409">
    <property type="entry name" value="RIBONUCLEOSIDE-DIPHOSPHATE REDUCTASE SMALL CHAIN"/>
    <property type="match status" value="1"/>
</dbReference>
<dbReference type="GO" id="GO:0004748">
    <property type="term" value="F:ribonucleoside-diphosphate reductase activity, thioredoxin disulfide as acceptor"/>
    <property type="evidence" value="ECO:0007669"/>
    <property type="project" value="UniProtKB-EC"/>
</dbReference>
<evidence type="ECO:0000256" key="5">
    <source>
        <dbReference type="ARBA" id="ARBA00023002"/>
    </source>
</evidence>
<dbReference type="EC" id="1.17.4.1" evidence="3"/>
<keyword evidence="6" id="KW-0408">Iron</keyword>
<reference evidence="7 8" key="1">
    <citation type="journal article" date="2018" name="Environ. Microbiol.">
        <title>Novel phage-host interactions and evolution as revealed by a cyanomyovirus isolated from an estuarine environment.</title>
        <authorList>
            <person name="Xu Y."/>
            <person name="Zhang R."/>
            <person name="Wang N."/>
            <person name="Cai L."/>
            <person name="Tong Y."/>
            <person name="Sun Q."/>
            <person name="Chen F."/>
            <person name="Jiao N."/>
        </authorList>
    </citation>
    <scope>NUCLEOTIDE SEQUENCE [LARGE SCALE GENOMIC DNA]</scope>
</reference>
<dbReference type="InterPro" id="IPR012348">
    <property type="entry name" value="RNR-like"/>
</dbReference>
<accession>A0A3G1L3S1</accession>
<dbReference type="InterPro" id="IPR000358">
    <property type="entry name" value="RNR_small_fam"/>
</dbReference>